<protein>
    <recommendedName>
        <fullName evidence="3">Esterase</fullName>
    </recommendedName>
</protein>
<comment type="caution">
    <text evidence="1">The sequence shown here is derived from an EMBL/GenBank/DDBJ whole genome shotgun (WGS) entry which is preliminary data.</text>
</comment>
<evidence type="ECO:0008006" key="3">
    <source>
        <dbReference type="Google" id="ProtNLM"/>
    </source>
</evidence>
<dbReference type="InterPro" id="IPR029058">
    <property type="entry name" value="AB_hydrolase_fold"/>
</dbReference>
<reference evidence="2" key="1">
    <citation type="journal article" date="2019" name="Int. J. Syst. Evol. Microbiol.">
        <title>The Global Catalogue of Microorganisms (GCM) 10K type strain sequencing project: providing services to taxonomists for standard genome sequencing and annotation.</title>
        <authorList>
            <consortium name="The Broad Institute Genomics Platform"/>
            <consortium name="The Broad Institute Genome Sequencing Center for Infectious Disease"/>
            <person name="Wu L."/>
            <person name="Ma J."/>
        </authorList>
    </citation>
    <scope>NUCLEOTIDE SEQUENCE [LARGE SCALE GENOMIC DNA]</scope>
    <source>
        <strain evidence="2">CGMCC 1.12664</strain>
    </source>
</reference>
<dbReference type="Gene3D" id="3.40.50.1820">
    <property type="entry name" value="alpha/beta hydrolase"/>
    <property type="match status" value="1"/>
</dbReference>
<proteinExistence type="predicted"/>
<dbReference type="AlphaFoldDB" id="A0A917EI29"/>
<sequence>MTDRLDIRLLHDGDTLRVWFHQGTGDRLTVSFTGIGVEGQDLGYEFARTATQSGRDHALFIADKSRSWLNAPGLIDEIAQWIEASRLETGAREVMTLGHSMGGFAALAMPKYVPVSCAVGLAPQVSVHPEVVGDDPRWMDYRSRIEEFVIRDLSETLVPGTAYYAVHGRHSREAPQRDRFPRADNLVHLILPRTVHNVPQKLRGAGILEEVVEQAFLNRPRRFRLALAGLEAYRRPPADPQFAGAVT</sequence>
<evidence type="ECO:0000313" key="1">
    <source>
        <dbReference type="EMBL" id="GGE45192.1"/>
    </source>
</evidence>
<dbReference type="Proteomes" id="UP000612855">
    <property type="component" value="Unassembled WGS sequence"/>
</dbReference>
<dbReference type="RefSeq" id="WP_188479152.1">
    <property type="nucleotide sequence ID" value="NZ_BMFJ01000002.1"/>
</dbReference>
<keyword evidence="2" id="KW-1185">Reference proteome</keyword>
<gene>
    <name evidence="1" type="ORF">GCM10011360_35500</name>
</gene>
<organism evidence="1 2">
    <name type="scientific">Primorskyibacter flagellatus</name>
    <dbReference type="NCBI Taxonomy" id="1387277"/>
    <lineage>
        <taxon>Bacteria</taxon>
        <taxon>Pseudomonadati</taxon>
        <taxon>Pseudomonadota</taxon>
        <taxon>Alphaproteobacteria</taxon>
        <taxon>Rhodobacterales</taxon>
        <taxon>Roseobacteraceae</taxon>
        <taxon>Primorskyibacter</taxon>
    </lineage>
</organism>
<name>A0A917EI29_9RHOB</name>
<dbReference type="SUPFAM" id="SSF53474">
    <property type="entry name" value="alpha/beta-Hydrolases"/>
    <property type="match status" value="1"/>
</dbReference>
<evidence type="ECO:0000313" key="2">
    <source>
        <dbReference type="Proteomes" id="UP000612855"/>
    </source>
</evidence>
<dbReference type="EMBL" id="BMFJ01000002">
    <property type="protein sequence ID" value="GGE45192.1"/>
    <property type="molecule type" value="Genomic_DNA"/>
</dbReference>
<accession>A0A917EI29</accession>